<proteinExistence type="predicted"/>
<name>A0A7K0CBZ9_9ACTN</name>
<sequence length="33" mass="3840">MLDNGFSRTAEHTKTRPAAHPRRHVRWTPLKAT</sequence>
<feature type="compositionally biased region" description="Basic residues" evidence="1">
    <location>
        <begin position="15"/>
        <end position="26"/>
    </location>
</feature>
<gene>
    <name evidence="2" type="ORF">SRB5_10890</name>
</gene>
<keyword evidence="3" id="KW-1185">Reference proteome</keyword>
<organism evidence="2 3">
    <name type="scientific">Streptomyces smaragdinus</name>
    <dbReference type="NCBI Taxonomy" id="2585196"/>
    <lineage>
        <taxon>Bacteria</taxon>
        <taxon>Bacillati</taxon>
        <taxon>Actinomycetota</taxon>
        <taxon>Actinomycetes</taxon>
        <taxon>Kitasatosporales</taxon>
        <taxon>Streptomycetaceae</taxon>
        <taxon>Streptomyces</taxon>
    </lineage>
</organism>
<feature type="region of interest" description="Disordered" evidence="1">
    <location>
        <begin position="1"/>
        <end position="33"/>
    </location>
</feature>
<evidence type="ECO:0000256" key="1">
    <source>
        <dbReference type="SAM" id="MobiDB-lite"/>
    </source>
</evidence>
<reference evidence="2 3" key="1">
    <citation type="submission" date="2019-10" db="EMBL/GenBank/DDBJ databases">
        <title>Streptomyces smaragdinus sp. nov. and Streptomyces fabii sp. nov., isolated from the gut of fungus growing-termite Macrotermes natalensis.</title>
        <authorList>
            <person name="Schwitalla J."/>
            <person name="Benndorf R."/>
            <person name="Martin K."/>
            <person name="De Beer W."/>
            <person name="Kaster A.-K."/>
            <person name="Vollmers J."/>
            <person name="Poulsen M."/>
            <person name="Beemelmanns C."/>
        </authorList>
    </citation>
    <scope>NUCLEOTIDE SEQUENCE [LARGE SCALE GENOMIC DNA]</scope>
    <source>
        <strain evidence="2 3">RB5</strain>
    </source>
</reference>
<evidence type="ECO:0000313" key="2">
    <source>
        <dbReference type="EMBL" id="MQY10975.1"/>
    </source>
</evidence>
<dbReference type="EMBL" id="WEGJ01000002">
    <property type="protein sequence ID" value="MQY10975.1"/>
    <property type="molecule type" value="Genomic_DNA"/>
</dbReference>
<dbReference type="Proteomes" id="UP000466345">
    <property type="component" value="Unassembled WGS sequence"/>
</dbReference>
<protein>
    <submittedName>
        <fullName evidence="2">Uncharacterized protein</fullName>
    </submittedName>
</protein>
<accession>A0A7K0CBZ9</accession>
<dbReference type="AlphaFoldDB" id="A0A7K0CBZ9"/>
<evidence type="ECO:0000313" key="3">
    <source>
        <dbReference type="Proteomes" id="UP000466345"/>
    </source>
</evidence>
<comment type="caution">
    <text evidence="2">The sequence shown here is derived from an EMBL/GenBank/DDBJ whole genome shotgun (WGS) entry which is preliminary data.</text>
</comment>